<protein>
    <submittedName>
        <fullName evidence="6">EGF-like domain-containing protein</fullName>
    </submittedName>
</protein>
<organism evidence="5 6">
    <name type="scientific">Steinernema glaseri</name>
    <dbReference type="NCBI Taxonomy" id="37863"/>
    <lineage>
        <taxon>Eukaryota</taxon>
        <taxon>Metazoa</taxon>
        <taxon>Ecdysozoa</taxon>
        <taxon>Nematoda</taxon>
        <taxon>Chromadorea</taxon>
        <taxon>Rhabditida</taxon>
        <taxon>Tylenchina</taxon>
        <taxon>Panagrolaimomorpha</taxon>
        <taxon>Strongyloidoidea</taxon>
        <taxon>Steinernematidae</taxon>
        <taxon>Steinernema</taxon>
    </lineage>
</organism>
<keyword evidence="3" id="KW-1133">Transmembrane helix</keyword>
<keyword evidence="1" id="KW-1015">Disulfide bond</keyword>
<proteinExistence type="predicted"/>
<feature type="disulfide bond" evidence="1">
    <location>
        <begin position="29"/>
        <end position="38"/>
    </location>
</feature>
<keyword evidence="3" id="KW-0812">Transmembrane</keyword>
<reference evidence="6" key="1">
    <citation type="submission" date="2016-11" db="UniProtKB">
        <authorList>
            <consortium name="WormBaseParasite"/>
        </authorList>
    </citation>
    <scope>IDENTIFICATION</scope>
</reference>
<dbReference type="AlphaFoldDB" id="A0A1I8APG3"/>
<comment type="caution">
    <text evidence="1">Lacks conserved residue(s) required for the propagation of feature annotation.</text>
</comment>
<dbReference type="PROSITE" id="PS50026">
    <property type="entry name" value="EGF_3"/>
    <property type="match status" value="1"/>
</dbReference>
<keyword evidence="1" id="KW-0245">EGF-like domain</keyword>
<evidence type="ECO:0000259" key="4">
    <source>
        <dbReference type="PROSITE" id="PS50026"/>
    </source>
</evidence>
<dbReference type="PROSITE" id="PS00022">
    <property type="entry name" value="EGF_1"/>
    <property type="match status" value="1"/>
</dbReference>
<evidence type="ECO:0000313" key="5">
    <source>
        <dbReference type="Proteomes" id="UP000095287"/>
    </source>
</evidence>
<evidence type="ECO:0000256" key="1">
    <source>
        <dbReference type="PROSITE-ProRule" id="PRU00076"/>
    </source>
</evidence>
<feature type="domain" description="EGF-like" evidence="4">
    <location>
        <begin position="2"/>
        <end position="39"/>
    </location>
</feature>
<keyword evidence="5" id="KW-1185">Reference proteome</keyword>
<dbReference type="Proteomes" id="UP000095287">
    <property type="component" value="Unplaced"/>
</dbReference>
<feature type="region of interest" description="Disordered" evidence="2">
    <location>
        <begin position="129"/>
        <end position="166"/>
    </location>
</feature>
<sequence>MEQAVEEELCLNGGTMLYSETYDFYYCSCPADFTGPICLTPKKVFCEDLMSDENSLDMEKRLIAIETYCRADNTLLDVKKMLFVIENSLDEHRLEIAYSALSILILLIVMMVVQILFKWIRCCCCSSQRKTESSVNDNDNKAEPEEDEEEDEEEEGHYSSVVISDN</sequence>
<dbReference type="Gene3D" id="2.10.25.10">
    <property type="entry name" value="Laminin"/>
    <property type="match status" value="1"/>
</dbReference>
<evidence type="ECO:0000256" key="2">
    <source>
        <dbReference type="SAM" id="MobiDB-lite"/>
    </source>
</evidence>
<feature type="disulfide bond" evidence="1">
    <location>
        <begin position="10"/>
        <end position="27"/>
    </location>
</feature>
<dbReference type="SUPFAM" id="SSF57196">
    <property type="entry name" value="EGF/Laminin"/>
    <property type="match status" value="1"/>
</dbReference>
<feature type="compositionally biased region" description="Acidic residues" evidence="2">
    <location>
        <begin position="144"/>
        <end position="155"/>
    </location>
</feature>
<dbReference type="InterPro" id="IPR000742">
    <property type="entry name" value="EGF"/>
</dbReference>
<name>A0A1I8APG3_9BILA</name>
<evidence type="ECO:0000313" key="6">
    <source>
        <dbReference type="WBParaSite" id="L893_g7825.t1"/>
    </source>
</evidence>
<dbReference type="WBParaSite" id="L893_g7825.t1">
    <property type="protein sequence ID" value="L893_g7825.t1"/>
    <property type="gene ID" value="L893_g7825"/>
</dbReference>
<keyword evidence="3" id="KW-0472">Membrane</keyword>
<accession>A0A1I8APG3</accession>
<feature type="transmembrane region" description="Helical" evidence="3">
    <location>
        <begin position="96"/>
        <end position="120"/>
    </location>
</feature>
<evidence type="ECO:0000256" key="3">
    <source>
        <dbReference type="SAM" id="Phobius"/>
    </source>
</evidence>